<keyword evidence="4" id="KW-1185">Reference proteome</keyword>
<evidence type="ECO:0000313" key="4">
    <source>
        <dbReference type="Proteomes" id="UP001201812"/>
    </source>
</evidence>
<evidence type="ECO:0000313" key="3">
    <source>
        <dbReference type="EMBL" id="KAI1717903.1"/>
    </source>
</evidence>
<dbReference type="AlphaFoldDB" id="A0AAD4R5L3"/>
<protein>
    <recommendedName>
        <fullName evidence="5">Secreted protein</fullName>
    </recommendedName>
</protein>
<evidence type="ECO:0000256" key="1">
    <source>
        <dbReference type="SAM" id="MobiDB-lite"/>
    </source>
</evidence>
<gene>
    <name evidence="3" type="ORF">DdX_06310</name>
</gene>
<evidence type="ECO:0008006" key="5">
    <source>
        <dbReference type="Google" id="ProtNLM"/>
    </source>
</evidence>
<keyword evidence="2" id="KW-0732">Signal</keyword>
<dbReference type="EMBL" id="JAKKPZ010000008">
    <property type="protein sequence ID" value="KAI1717903.1"/>
    <property type="molecule type" value="Genomic_DNA"/>
</dbReference>
<comment type="caution">
    <text evidence="3">The sequence shown here is derived from an EMBL/GenBank/DDBJ whole genome shotgun (WGS) entry which is preliminary data.</text>
</comment>
<feature type="signal peptide" evidence="2">
    <location>
        <begin position="1"/>
        <end position="28"/>
    </location>
</feature>
<accession>A0AAD4R5L3</accession>
<feature type="region of interest" description="Disordered" evidence="1">
    <location>
        <begin position="62"/>
        <end position="81"/>
    </location>
</feature>
<name>A0AAD4R5L3_9BILA</name>
<proteinExistence type="predicted"/>
<reference evidence="3" key="1">
    <citation type="submission" date="2022-01" db="EMBL/GenBank/DDBJ databases">
        <title>Genome Sequence Resource for Two Populations of Ditylenchus destructor, the Migratory Endoparasitic Phytonematode.</title>
        <authorList>
            <person name="Zhang H."/>
            <person name="Lin R."/>
            <person name="Xie B."/>
        </authorList>
    </citation>
    <scope>NUCLEOTIDE SEQUENCE</scope>
    <source>
        <strain evidence="3">BazhouSP</strain>
    </source>
</reference>
<feature type="chain" id="PRO_5042090719" description="Secreted protein" evidence="2">
    <location>
        <begin position="29"/>
        <end position="81"/>
    </location>
</feature>
<organism evidence="3 4">
    <name type="scientific">Ditylenchus destructor</name>
    <dbReference type="NCBI Taxonomy" id="166010"/>
    <lineage>
        <taxon>Eukaryota</taxon>
        <taxon>Metazoa</taxon>
        <taxon>Ecdysozoa</taxon>
        <taxon>Nematoda</taxon>
        <taxon>Chromadorea</taxon>
        <taxon>Rhabditida</taxon>
        <taxon>Tylenchina</taxon>
        <taxon>Tylenchomorpha</taxon>
        <taxon>Sphaerularioidea</taxon>
        <taxon>Anguinidae</taxon>
        <taxon>Anguininae</taxon>
        <taxon>Ditylenchus</taxon>
    </lineage>
</organism>
<sequence length="81" mass="9297">MQAFSRLPGWPRRFFLLILPFHPLFVFEKEPGGGRFGKRTKLNFNFHHGKCCYQGAKEALGEDEPHVSSKRGQGHSRDLPT</sequence>
<dbReference type="Proteomes" id="UP001201812">
    <property type="component" value="Unassembled WGS sequence"/>
</dbReference>
<evidence type="ECO:0000256" key="2">
    <source>
        <dbReference type="SAM" id="SignalP"/>
    </source>
</evidence>